<evidence type="ECO:0000256" key="1">
    <source>
        <dbReference type="SAM" id="MobiDB-lite"/>
    </source>
</evidence>
<accession>A0A0A8WX62</accession>
<protein>
    <submittedName>
        <fullName evidence="3">Uncharacterized protein</fullName>
    </submittedName>
</protein>
<dbReference type="Proteomes" id="UP000031014">
    <property type="component" value="Unassembled WGS sequence"/>
</dbReference>
<feature type="region of interest" description="Disordered" evidence="1">
    <location>
        <begin position="81"/>
        <end position="105"/>
    </location>
</feature>
<gene>
    <name evidence="3" type="ORF">SAMD00020551_0382</name>
</gene>
<dbReference type="RefSeq" id="WP_041964191.1">
    <property type="nucleotide sequence ID" value="NZ_BASE01000008.1"/>
</dbReference>
<dbReference type="STRING" id="1321606.SAMD00020551_0382"/>
<comment type="caution">
    <text evidence="3">The sequence shown here is derived from an EMBL/GenBank/DDBJ whole genome shotgun (WGS) entry which is preliminary data.</text>
</comment>
<evidence type="ECO:0000313" key="3">
    <source>
        <dbReference type="EMBL" id="GAM12250.1"/>
    </source>
</evidence>
<proteinExistence type="predicted"/>
<keyword evidence="4" id="KW-1185">Reference proteome</keyword>
<dbReference type="OrthoDB" id="2856015at2"/>
<sequence>MEKQNTVAKVLRVIGFVIMIGGFFIALSLGSRAPEVGQNWGIALPALFSSFVTGMLFIGFSEVIALLQKIHLQLYQDGNKDTVSSNNESDEEQPQEKKEWHPTPQDVEEIQELFHDQKVTKIEASPYEDYCVVQIDGEDHIEVVELGGFKPKKVSTASKPDLVNNIQKWFNNLPPS</sequence>
<dbReference type="EMBL" id="BASE01000008">
    <property type="protein sequence ID" value="GAM12250.1"/>
    <property type="molecule type" value="Genomic_DNA"/>
</dbReference>
<name>A0A0A8WX62_MESS1</name>
<evidence type="ECO:0000313" key="4">
    <source>
        <dbReference type="Proteomes" id="UP000031014"/>
    </source>
</evidence>
<organism evidence="3 4">
    <name type="scientific">Mesobacillus selenatarsenatis (strain DSM 18680 / JCM 14380 / FERM P-15431 / SF-1)</name>
    <dbReference type="NCBI Taxonomy" id="1321606"/>
    <lineage>
        <taxon>Bacteria</taxon>
        <taxon>Bacillati</taxon>
        <taxon>Bacillota</taxon>
        <taxon>Bacilli</taxon>
        <taxon>Bacillales</taxon>
        <taxon>Bacillaceae</taxon>
        <taxon>Mesobacillus</taxon>
    </lineage>
</organism>
<reference evidence="3 4" key="1">
    <citation type="submission" date="2013-06" db="EMBL/GenBank/DDBJ databases">
        <title>Whole genome shotgun sequence of Bacillus selenatarsenatis SF-1.</title>
        <authorList>
            <person name="Kuroda M."/>
            <person name="Sei K."/>
            <person name="Yamashita M."/>
            <person name="Ike M."/>
        </authorList>
    </citation>
    <scope>NUCLEOTIDE SEQUENCE [LARGE SCALE GENOMIC DNA]</scope>
    <source>
        <strain evidence="3 4">SF-1</strain>
    </source>
</reference>
<keyword evidence="2" id="KW-1133">Transmembrane helix</keyword>
<keyword evidence="2" id="KW-0472">Membrane</keyword>
<evidence type="ECO:0000256" key="2">
    <source>
        <dbReference type="SAM" id="Phobius"/>
    </source>
</evidence>
<feature type="transmembrane region" description="Helical" evidence="2">
    <location>
        <begin position="12"/>
        <end position="30"/>
    </location>
</feature>
<dbReference type="AlphaFoldDB" id="A0A0A8WX62"/>
<keyword evidence="2" id="KW-0812">Transmembrane</keyword>
<feature type="transmembrane region" description="Helical" evidence="2">
    <location>
        <begin position="42"/>
        <end position="67"/>
    </location>
</feature>